<dbReference type="InterPro" id="IPR011856">
    <property type="entry name" value="tRNA_endonuc-like_dom_sf"/>
</dbReference>
<dbReference type="OrthoDB" id="509902at2"/>
<proteinExistence type="predicted"/>
<evidence type="ECO:0000313" key="3">
    <source>
        <dbReference type="Proteomes" id="UP000237082"/>
    </source>
</evidence>
<dbReference type="RefSeq" id="WP_103902610.1">
    <property type="nucleotide sequence ID" value="NZ_PQWB01000037.1"/>
</dbReference>
<reference evidence="3" key="1">
    <citation type="submission" date="2018-02" db="EMBL/GenBank/DDBJ databases">
        <authorList>
            <person name="O'Hara-Hanley K."/>
            <person name="Soby S."/>
        </authorList>
    </citation>
    <scope>NUCLEOTIDE SEQUENCE [LARGE SCALE GENOMIC DNA]</scope>
    <source>
        <strain evidence="3">MWU14-2602</strain>
    </source>
</reference>
<feature type="domain" description="TnsA endonuclease N-terminal" evidence="1">
    <location>
        <begin position="67"/>
        <end position="142"/>
    </location>
</feature>
<accession>A0A2S5DGB9</accession>
<organism evidence="2 3">
    <name type="scientific">Chromobacterium alticapitis</name>
    <dbReference type="NCBI Taxonomy" id="2073169"/>
    <lineage>
        <taxon>Bacteria</taxon>
        <taxon>Pseudomonadati</taxon>
        <taxon>Pseudomonadota</taxon>
        <taxon>Betaproteobacteria</taxon>
        <taxon>Neisseriales</taxon>
        <taxon>Chromobacteriaceae</taxon>
        <taxon>Chromobacterium</taxon>
    </lineage>
</organism>
<dbReference type="InterPro" id="IPR014833">
    <property type="entry name" value="TnsA_N"/>
</dbReference>
<keyword evidence="3" id="KW-1185">Reference proteome</keyword>
<evidence type="ECO:0000313" key="2">
    <source>
        <dbReference type="EMBL" id="POZ62042.1"/>
    </source>
</evidence>
<dbReference type="AlphaFoldDB" id="A0A2S5DGB9"/>
<dbReference type="EMBL" id="PQWB01000037">
    <property type="protein sequence ID" value="POZ62042.1"/>
    <property type="molecule type" value="Genomic_DNA"/>
</dbReference>
<dbReference type="Pfam" id="PF08722">
    <property type="entry name" value="Tn7_TnsA-like_N"/>
    <property type="match status" value="1"/>
</dbReference>
<dbReference type="Gene3D" id="3.40.1350.10">
    <property type="match status" value="1"/>
</dbReference>
<evidence type="ECO:0000259" key="1">
    <source>
        <dbReference type="Pfam" id="PF08722"/>
    </source>
</evidence>
<protein>
    <recommendedName>
        <fullName evidence="1">TnsA endonuclease N-terminal domain-containing protein</fullName>
    </recommendedName>
</protein>
<dbReference type="Proteomes" id="UP000237082">
    <property type="component" value="Unassembled WGS sequence"/>
</dbReference>
<gene>
    <name evidence="2" type="ORF">C2I19_10300</name>
</gene>
<dbReference type="GO" id="GO:0003676">
    <property type="term" value="F:nucleic acid binding"/>
    <property type="evidence" value="ECO:0007669"/>
    <property type="project" value="InterPro"/>
</dbReference>
<sequence length="223" mass="24949">MTSQIYAALLATIRKLLNSKRPVRDAFHKHGNGSYRGICPSNKGIDGWIPNESGLARDAIRLYNLAPEVMLIIPEPFALDYELDGEAHSYTPDFLLHLRDGRRAVVEIKYQEEADTPENQRRFQVIAPLIESAGGLFAVVTEKTLRNKVIRQNLGLIEGQRHRLIPLTAKTAMLQILREGPASLEALSSAAGDVRLVYAAIGQEWLAVSLYKPLRPSTLIWRI</sequence>
<name>A0A2S5DGB9_9NEIS</name>
<comment type="caution">
    <text evidence="2">The sequence shown here is derived from an EMBL/GenBank/DDBJ whole genome shotgun (WGS) entry which is preliminary data.</text>
</comment>